<feature type="transmembrane region" description="Helical" evidence="9">
    <location>
        <begin position="223"/>
        <end position="246"/>
    </location>
</feature>
<dbReference type="PANTHER" id="PTHR12929">
    <property type="entry name" value="SOLUTE CARRIER FAMILY 52"/>
    <property type="match status" value="1"/>
</dbReference>
<dbReference type="AlphaFoldDB" id="A0A8S2FCR5"/>
<feature type="transmembrane region" description="Helical" evidence="9">
    <location>
        <begin position="75"/>
        <end position="98"/>
    </location>
</feature>
<dbReference type="Pfam" id="PF06237">
    <property type="entry name" value="SLC52_ribofla_tr"/>
    <property type="match status" value="1"/>
</dbReference>
<comment type="similarity">
    <text evidence="3 9">Belongs to the riboflavin transporter family.</text>
</comment>
<evidence type="ECO:0000313" key="10">
    <source>
        <dbReference type="EMBL" id="CAF1427629.1"/>
    </source>
</evidence>
<evidence type="ECO:0000256" key="5">
    <source>
        <dbReference type="ARBA" id="ARBA00022475"/>
    </source>
</evidence>
<feature type="transmembrane region" description="Helical" evidence="9">
    <location>
        <begin position="175"/>
        <end position="195"/>
    </location>
</feature>
<keyword evidence="6 9" id="KW-0812">Transmembrane</keyword>
<evidence type="ECO:0000256" key="1">
    <source>
        <dbReference type="ARBA" id="ARBA00000215"/>
    </source>
</evidence>
<evidence type="ECO:0000256" key="8">
    <source>
        <dbReference type="ARBA" id="ARBA00023136"/>
    </source>
</evidence>
<evidence type="ECO:0000256" key="4">
    <source>
        <dbReference type="ARBA" id="ARBA00022448"/>
    </source>
</evidence>
<organism evidence="10 12">
    <name type="scientific">Didymodactylos carnosus</name>
    <dbReference type="NCBI Taxonomy" id="1234261"/>
    <lineage>
        <taxon>Eukaryota</taxon>
        <taxon>Metazoa</taxon>
        <taxon>Spiralia</taxon>
        <taxon>Gnathifera</taxon>
        <taxon>Rotifera</taxon>
        <taxon>Eurotatoria</taxon>
        <taxon>Bdelloidea</taxon>
        <taxon>Philodinida</taxon>
        <taxon>Philodinidae</taxon>
        <taxon>Didymodactylos</taxon>
    </lineage>
</organism>
<keyword evidence="5 9" id="KW-1003">Cell membrane</keyword>
<feature type="transmembrane region" description="Helical" evidence="9">
    <location>
        <begin position="110"/>
        <end position="130"/>
    </location>
</feature>
<feature type="transmembrane region" description="Helical" evidence="9">
    <location>
        <begin position="357"/>
        <end position="378"/>
    </location>
</feature>
<evidence type="ECO:0000256" key="6">
    <source>
        <dbReference type="ARBA" id="ARBA00022692"/>
    </source>
</evidence>
<evidence type="ECO:0000256" key="2">
    <source>
        <dbReference type="ARBA" id="ARBA00004651"/>
    </source>
</evidence>
<keyword evidence="7 9" id="KW-1133">Transmembrane helix</keyword>
<feature type="transmembrane region" description="Helical" evidence="9">
    <location>
        <begin position="390"/>
        <end position="412"/>
    </location>
</feature>
<evidence type="ECO:0000256" key="7">
    <source>
        <dbReference type="ARBA" id="ARBA00022989"/>
    </source>
</evidence>
<name>A0A8S2FCR5_9BILA</name>
<feature type="transmembrane region" description="Helical" evidence="9">
    <location>
        <begin position="327"/>
        <end position="345"/>
    </location>
</feature>
<reference evidence="10" key="1">
    <citation type="submission" date="2021-02" db="EMBL/GenBank/DDBJ databases">
        <authorList>
            <person name="Nowell W R."/>
        </authorList>
    </citation>
    <scope>NUCLEOTIDE SEQUENCE</scope>
</reference>
<comment type="subcellular location">
    <subcellularLocation>
        <location evidence="2 9">Cell membrane</location>
        <topology evidence="2 9">Multi-pass membrane protein</topology>
    </subcellularLocation>
</comment>
<feature type="transmembrane region" description="Helical" evidence="9">
    <location>
        <begin position="37"/>
        <end position="55"/>
    </location>
</feature>
<evidence type="ECO:0000313" key="12">
    <source>
        <dbReference type="Proteomes" id="UP000677228"/>
    </source>
</evidence>
<dbReference type="PANTHER" id="PTHR12929:SF10">
    <property type="entry name" value="RIBOFLAVIN TRANSPORTER"/>
    <property type="match status" value="1"/>
</dbReference>
<keyword evidence="4 9" id="KW-0813">Transport</keyword>
<comment type="caution">
    <text evidence="10">The sequence shown here is derived from an EMBL/GenBank/DDBJ whole genome shotgun (WGS) entry which is preliminary data.</text>
</comment>
<dbReference type="GO" id="GO:0032217">
    <property type="term" value="F:riboflavin transmembrane transporter activity"/>
    <property type="evidence" value="ECO:0007669"/>
    <property type="project" value="UniProtKB-UniRule"/>
</dbReference>
<sequence>MTETARVEKMNTNNSRSSNAAMNPISNAFSKQLSSSCAGKCCYALIIILNLARWIDLNGLWIELPLMVQATPEKWALPSTLALTMSLANIFPLIIIVLRCWLRNRFTEIPFMYVIIVVGIFACMAIGFGWKITMFVLGDERSICLIISVFLLAILDSSSTLVFTDYMKRFHPSYLTAMFFGEGLTSVVPTLLALLQGVGGEITCRRNNSLTDQFEPLYSEPRFSVSILFFILSSIITCSLIAFLILRWTSIVYVADALQKLTTNSYISDDNEMFLVNGGLKTPKQNADLSTKQFFLLLFLCIINASFILGILPSLITYALLPYGQKAFYYCVILGPLAYPLAACLNAKVPTVTTTIIVFGCIIGCLGCIYIVIIAFQSPCPIMSDTVHGGIIMIGIWLVSSFILGYIYMASANRIKRSWKRTSGLFWLGVAEQLGTCLGVIPMYLVINTFKLLKDRQPCQTYCL</sequence>
<comment type="function">
    <text evidence="9">Plasma membrane transporter mediating the uptake by cells of the water soluble vitamin B2/riboflavin that plays a key role in biochemical oxidation-reduction reactions of the carbohydrate, lipid, and amino acid metabolism.</text>
</comment>
<protein>
    <recommendedName>
        <fullName evidence="9">Riboflavin transporter</fullName>
    </recommendedName>
</protein>
<feature type="transmembrane region" description="Helical" evidence="9">
    <location>
        <begin position="142"/>
        <end position="163"/>
    </location>
</feature>
<keyword evidence="8 9" id="KW-0472">Membrane</keyword>
<dbReference type="EMBL" id="CAJNOK010027910">
    <property type="protein sequence ID" value="CAF1427629.1"/>
    <property type="molecule type" value="Genomic_DNA"/>
</dbReference>
<evidence type="ECO:0000256" key="9">
    <source>
        <dbReference type="RuleBase" id="RU368035"/>
    </source>
</evidence>
<proteinExistence type="inferred from homology"/>
<dbReference type="Proteomes" id="UP000677228">
    <property type="component" value="Unassembled WGS sequence"/>
</dbReference>
<dbReference type="Proteomes" id="UP000682733">
    <property type="component" value="Unassembled WGS sequence"/>
</dbReference>
<evidence type="ECO:0000313" key="11">
    <source>
        <dbReference type="EMBL" id="CAF4226407.1"/>
    </source>
</evidence>
<gene>
    <name evidence="10" type="ORF">OVA965_LOCUS33916</name>
    <name evidence="11" type="ORF">TMI583_LOCUS34820</name>
</gene>
<feature type="transmembrane region" description="Helical" evidence="9">
    <location>
        <begin position="294"/>
        <end position="321"/>
    </location>
</feature>
<dbReference type="InterPro" id="IPR009357">
    <property type="entry name" value="Riboflavin_transptr"/>
</dbReference>
<accession>A0A8S2FCR5</accession>
<feature type="transmembrane region" description="Helical" evidence="9">
    <location>
        <begin position="424"/>
        <end position="447"/>
    </location>
</feature>
<comment type="catalytic activity">
    <reaction evidence="1 9">
        <text>riboflavin(in) = riboflavin(out)</text>
        <dbReference type="Rhea" id="RHEA:35015"/>
        <dbReference type="ChEBI" id="CHEBI:57986"/>
    </reaction>
</comment>
<evidence type="ECO:0000256" key="3">
    <source>
        <dbReference type="ARBA" id="ARBA00006366"/>
    </source>
</evidence>
<dbReference type="GO" id="GO:0005886">
    <property type="term" value="C:plasma membrane"/>
    <property type="evidence" value="ECO:0007669"/>
    <property type="project" value="UniProtKB-SubCell"/>
</dbReference>
<dbReference type="EMBL" id="CAJOBA010049686">
    <property type="protein sequence ID" value="CAF4226407.1"/>
    <property type="molecule type" value="Genomic_DNA"/>
</dbReference>